<protein>
    <submittedName>
        <fullName evidence="1">Uncharacterized protein</fullName>
    </submittedName>
</protein>
<dbReference type="Proteomes" id="UP000034681">
    <property type="component" value="Unassembled WGS sequence"/>
</dbReference>
<dbReference type="STRING" id="317619.GCA_000332315_04424"/>
<evidence type="ECO:0000313" key="2">
    <source>
        <dbReference type="Proteomes" id="UP000034681"/>
    </source>
</evidence>
<sequence>MAMPDATRDNTSDMIANQQLLQERQVKFSVAQMKWQHTQEIARQAWQTGETEKQRGFLRWESATQRHFQHEKNQILQRFQVY</sequence>
<keyword evidence="2" id="KW-1185">Reference proteome</keyword>
<evidence type="ECO:0000313" key="1">
    <source>
        <dbReference type="EMBL" id="KKJ00667.1"/>
    </source>
</evidence>
<dbReference type="EMBL" id="AJTX02000003">
    <property type="protein sequence ID" value="KKJ00667.1"/>
    <property type="molecule type" value="Genomic_DNA"/>
</dbReference>
<comment type="caution">
    <text evidence="1">The sequence shown here is derived from an EMBL/GenBank/DDBJ whole genome shotgun (WGS) entry which is preliminary data.</text>
</comment>
<dbReference type="AlphaFoldDB" id="A0A0M2Q219"/>
<accession>A0A0M2Q219</accession>
<gene>
    <name evidence="1" type="ORF">PROH_05060</name>
</gene>
<name>A0A0M2Q219_PROHO</name>
<reference evidence="1" key="1">
    <citation type="submission" date="2012-04" db="EMBL/GenBank/DDBJ databases">
        <authorList>
            <person name="Borisov I.G."/>
            <person name="Ivanikova N.V."/>
            <person name="Pinevich A.V."/>
        </authorList>
    </citation>
    <scope>NUCLEOTIDE SEQUENCE [LARGE SCALE GENOMIC DNA]</scope>
    <source>
        <strain evidence="1">CALU 1027</strain>
    </source>
</reference>
<organism evidence="1 2">
    <name type="scientific">Prochlorothrix hollandica PCC 9006 = CALU 1027</name>
    <dbReference type="NCBI Taxonomy" id="317619"/>
    <lineage>
        <taxon>Bacteria</taxon>
        <taxon>Bacillati</taxon>
        <taxon>Cyanobacteriota</taxon>
        <taxon>Cyanophyceae</taxon>
        <taxon>Prochlorotrichales</taxon>
        <taxon>Prochlorotrichaceae</taxon>
        <taxon>Prochlorothrix</taxon>
    </lineage>
</organism>
<dbReference type="RefSeq" id="WP_017714521.1">
    <property type="nucleotide sequence ID" value="NZ_KB235944.1"/>
</dbReference>
<proteinExistence type="predicted"/>